<evidence type="ECO:0000313" key="3">
    <source>
        <dbReference type="Proteomes" id="UP001433268"/>
    </source>
</evidence>
<feature type="region of interest" description="Disordered" evidence="1">
    <location>
        <begin position="56"/>
        <end position="77"/>
    </location>
</feature>
<dbReference type="GeneID" id="92045084"/>
<evidence type="ECO:0000256" key="1">
    <source>
        <dbReference type="SAM" id="MobiDB-lite"/>
    </source>
</evidence>
<name>A0ABR1W8T9_9PEZI</name>
<protein>
    <submittedName>
        <fullName evidence="2">Uncharacterized protein</fullName>
    </submittedName>
</protein>
<reference evidence="2 3" key="1">
    <citation type="submission" date="2023-01" db="EMBL/GenBank/DDBJ databases">
        <title>Analysis of 21 Apiospora genomes using comparative genomics revels a genus with tremendous synthesis potential of carbohydrate active enzymes and secondary metabolites.</title>
        <authorList>
            <person name="Sorensen T."/>
        </authorList>
    </citation>
    <scope>NUCLEOTIDE SEQUENCE [LARGE SCALE GENOMIC DNA]</scope>
    <source>
        <strain evidence="2 3">CBS 114990</strain>
    </source>
</reference>
<dbReference type="Proteomes" id="UP001433268">
    <property type="component" value="Unassembled WGS sequence"/>
</dbReference>
<accession>A0ABR1W8T9</accession>
<organism evidence="2 3">
    <name type="scientific">Apiospora hydei</name>
    <dbReference type="NCBI Taxonomy" id="1337664"/>
    <lineage>
        <taxon>Eukaryota</taxon>
        <taxon>Fungi</taxon>
        <taxon>Dikarya</taxon>
        <taxon>Ascomycota</taxon>
        <taxon>Pezizomycotina</taxon>
        <taxon>Sordariomycetes</taxon>
        <taxon>Xylariomycetidae</taxon>
        <taxon>Amphisphaeriales</taxon>
        <taxon>Apiosporaceae</taxon>
        <taxon>Apiospora</taxon>
    </lineage>
</organism>
<comment type="caution">
    <text evidence="2">The sequence shown here is derived from an EMBL/GenBank/DDBJ whole genome shotgun (WGS) entry which is preliminary data.</text>
</comment>
<dbReference type="EMBL" id="JAQQWN010000006">
    <property type="protein sequence ID" value="KAK8079891.1"/>
    <property type="molecule type" value="Genomic_DNA"/>
</dbReference>
<sequence>MSFSGSSAEFILATSTVCGGPPCHRATPHTTPHKAVDVGLALCPSPLSMDVHAVDVSGGHAGRDQPINASRCESRAH</sequence>
<keyword evidence="3" id="KW-1185">Reference proteome</keyword>
<dbReference type="RefSeq" id="XP_066667366.1">
    <property type="nucleotide sequence ID" value="XM_066812024.1"/>
</dbReference>
<gene>
    <name evidence="2" type="ORF">PG997_007709</name>
</gene>
<evidence type="ECO:0000313" key="2">
    <source>
        <dbReference type="EMBL" id="KAK8079891.1"/>
    </source>
</evidence>
<proteinExistence type="predicted"/>